<organism evidence="1 2">
    <name type="scientific">Romanomermis culicivorax</name>
    <name type="common">Nematode worm</name>
    <dbReference type="NCBI Taxonomy" id="13658"/>
    <lineage>
        <taxon>Eukaryota</taxon>
        <taxon>Metazoa</taxon>
        <taxon>Ecdysozoa</taxon>
        <taxon>Nematoda</taxon>
        <taxon>Enoplea</taxon>
        <taxon>Dorylaimia</taxon>
        <taxon>Mermithida</taxon>
        <taxon>Mermithoidea</taxon>
        <taxon>Mermithidae</taxon>
        <taxon>Romanomermis</taxon>
    </lineage>
</organism>
<accession>A0A915INH0</accession>
<dbReference type="AlphaFoldDB" id="A0A915INH0"/>
<protein>
    <submittedName>
        <fullName evidence="2">Uncharacterized protein</fullName>
    </submittedName>
</protein>
<sequence length="400" mass="45676">MVGNVMLQSKVTAYLIEFESNLSGKFTYVKTNNSQDYVTSSFLKIRDASQGSLDVCFGDTNLKCHYYSNVNLTQSSTQATIGLLLKPSLIIFYVNDEILDFHELEESNRKTRPTGKRIRLTEPFSTGYMLILNAKDHEHLQRLSINFGTERSAGYSIIFTKEKSKQLYERRNETFTYNPVGEDTRMVILNQIDRILFIAMNRKFELMKKGRSTVTTLLEFEMPADDLESVSFYAISGRFCLLDLLDDLLAQVYLLIVIGSQPTITEVRRHNTTKLFVDSCTAVTAEDVSALFYLPEAESILEEHMLSRGVLLAHVSLRSCPRAKYKYALRQMLLYIYATRLDTMDNKVTIYAVEQACQTNGSNVQHDTDDCKLITQTCFVDFTLALLGQLIRLDGTEQRK</sequence>
<dbReference type="WBParaSite" id="nRc.2.0.1.t15743-RA">
    <property type="protein sequence ID" value="nRc.2.0.1.t15743-RA"/>
    <property type="gene ID" value="nRc.2.0.1.g15743"/>
</dbReference>
<dbReference type="Proteomes" id="UP000887565">
    <property type="component" value="Unplaced"/>
</dbReference>
<evidence type="ECO:0000313" key="1">
    <source>
        <dbReference type="Proteomes" id="UP000887565"/>
    </source>
</evidence>
<reference evidence="2" key="1">
    <citation type="submission" date="2022-11" db="UniProtKB">
        <authorList>
            <consortium name="WormBaseParasite"/>
        </authorList>
    </citation>
    <scope>IDENTIFICATION</scope>
</reference>
<proteinExistence type="predicted"/>
<evidence type="ECO:0000313" key="2">
    <source>
        <dbReference type="WBParaSite" id="nRc.2.0.1.t15743-RA"/>
    </source>
</evidence>
<keyword evidence="1" id="KW-1185">Reference proteome</keyword>
<name>A0A915INH0_ROMCU</name>